<feature type="domain" description="M23ase beta-sheet core" evidence="2">
    <location>
        <begin position="133"/>
        <end position="240"/>
    </location>
</feature>
<dbReference type="AlphaFoldDB" id="A0A3L7IWH1"/>
<reference evidence="3 4" key="1">
    <citation type="submission" date="2018-10" db="EMBL/GenBank/DDBJ databases">
        <authorList>
            <person name="Li J."/>
        </authorList>
    </citation>
    <scope>NUCLEOTIDE SEQUENCE [LARGE SCALE GENOMIC DNA]</scope>
    <source>
        <strain evidence="3 4">ZD1-4</strain>
    </source>
</reference>
<keyword evidence="1" id="KW-0472">Membrane</keyword>
<dbReference type="PANTHER" id="PTHR21666">
    <property type="entry name" value="PEPTIDASE-RELATED"/>
    <property type="match status" value="1"/>
</dbReference>
<evidence type="ECO:0000259" key="2">
    <source>
        <dbReference type="Pfam" id="PF01551"/>
    </source>
</evidence>
<dbReference type="InterPro" id="IPR016047">
    <property type="entry name" value="M23ase_b-sheet_dom"/>
</dbReference>
<evidence type="ECO:0000313" key="4">
    <source>
        <dbReference type="Proteomes" id="UP000282460"/>
    </source>
</evidence>
<sequence>MMAVYRARTALIAVSALLIFAGTVLGLLLPDSPLDVAARLLPVVGVVGMLVAFGAGLLGTKSLPEHRTLTVTSPVVGRWMGMNSPTSKVPSHGIRAYGQAYAIDLVAEPPGVDRPAFGSGAAFRRPEEYPAFGQPVRAMIDGVVVKASTSQPDHRARSTWPSVIYLMLEGMIRELGGPRFILGNHVTIRGNDGVYALVAHLKQASLLVSVGDTVRAGQVIADCGNSGNTSEPHVHAQLMDRASVWTAQGLPMAFADVALGDEAEPENGLPSNDQHMIVA</sequence>
<feature type="transmembrane region" description="Helical" evidence="1">
    <location>
        <begin position="36"/>
        <end position="58"/>
    </location>
</feature>
<organism evidence="3 4">
    <name type="scientific">Mycetocola zhadangensis</name>
    <dbReference type="NCBI Taxonomy" id="1164595"/>
    <lineage>
        <taxon>Bacteria</taxon>
        <taxon>Bacillati</taxon>
        <taxon>Actinomycetota</taxon>
        <taxon>Actinomycetes</taxon>
        <taxon>Micrococcales</taxon>
        <taxon>Microbacteriaceae</taxon>
        <taxon>Mycetocola</taxon>
    </lineage>
</organism>
<evidence type="ECO:0000313" key="3">
    <source>
        <dbReference type="EMBL" id="RLQ82568.1"/>
    </source>
</evidence>
<dbReference type="InterPro" id="IPR011055">
    <property type="entry name" value="Dup_hybrid_motif"/>
</dbReference>
<comment type="caution">
    <text evidence="3">The sequence shown here is derived from an EMBL/GenBank/DDBJ whole genome shotgun (WGS) entry which is preliminary data.</text>
</comment>
<dbReference type="InterPro" id="IPR050570">
    <property type="entry name" value="Cell_wall_metabolism_enzyme"/>
</dbReference>
<dbReference type="Proteomes" id="UP000282460">
    <property type="component" value="Unassembled WGS sequence"/>
</dbReference>
<dbReference type="OrthoDB" id="9809488at2"/>
<dbReference type="EMBL" id="RCWJ01000003">
    <property type="protein sequence ID" value="RLQ82568.1"/>
    <property type="molecule type" value="Genomic_DNA"/>
</dbReference>
<dbReference type="Pfam" id="PF01551">
    <property type="entry name" value="Peptidase_M23"/>
    <property type="match status" value="1"/>
</dbReference>
<dbReference type="PANTHER" id="PTHR21666:SF270">
    <property type="entry name" value="MUREIN HYDROLASE ACTIVATOR ENVC"/>
    <property type="match status" value="1"/>
</dbReference>
<gene>
    <name evidence="3" type="ORF">D9V28_11400</name>
</gene>
<keyword evidence="1" id="KW-0812">Transmembrane</keyword>
<name>A0A3L7IWH1_9MICO</name>
<proteinExistence type="predicted"/>
<dbReference type="CDD" id="cd12797">
    <property type="entry name" value="M23_peptidase"/>
    <property type="match status" value="1"/>
</dbReference>
<accession>A0A3L7IWH1</accession>
<dbReference type="SUPFAM" id="SSF51261">
    <property type="entry name" value="Duplicated hybrid motif"/>
    <property type="match status" value="1"/>
</dbReference>
<dbReference type="Gene3D" id="2.70.70.10">
    <property type="entry name" value="Glucose Permease (Domain IIA)"/>
    <property type="match status" value="1"/>
</dbReference>
<keyword evidence="1" id="KW-1133">Transmembrane helix</keyword>
<dbReference type="GO" id="GO:0004222">
    <property type="term" value="F:metalloendopeptidase activity"/>
    <property type="evidence" value="ECO:0007669"/>
    <property type="project" value="TreeGrafter"/>
</dbReference>
<dbReference type="RefSeq" id="WP_121659872.1">
    <property type="nucleotide sequence ID" value="NZ_BMEK01000003.1"/>
</dbReference>
<keyword evidence="4" id="KW-1185">Reference proteome</keyword>
<evidence type="ECO:0000256" key="1">
    <source>
        <dbReference type="SAM" id="Phobius"/>
    </source>
</evidence>
<protein>
    <submittedName>
        <fullName evidence="3">M23 family metallopeptidase</fullName>
    </submittedName>
</protein>